<dbReference type="PANTHER" id="PTHR42923:SF3">
    <property type="entry name" value="PROTOPORPHYRINOGEN OXIDASE"/>
    <property type="match status" value="1"/>
</dbReference>
<comment type="cofactor">
    <cofactor evidence="2 11">
        <name>FAD</name>
        <dbReference type="ChEBI" id="CHEBI:57692"/>
    </cofactor>
</comment>
<accession>A0ABV5ACU0</accession>
<protein>
    <recommendedName>
        <fullName evidence="6 11">Coproporphyrinogen III oxidase</fullName>
        <ecNumber evidence="5 11">1.3.3.15</ecNumber>
    </recommendedName>
</protein>
<dbReference type="GO" id="GO:0004729">
    <property type="term" value="F:oxygen-dependent protoporphyrinogen oxidase activity"/>
    <property type="evidence" value="ECO:0007669"/>
    <property type="project" value="UniProtKB-EC"/>
</dbReference>
<comment type="subcellular location">
    <subcellularLocation>
        <location evidence="11">Cytoplasm</location>
    </subcellularLocation>
</comment>
<dbReference type="InterPro" id="IPR002937">
    <property type="entry name" value="Amino_oxidase"/>
</dbReference>
<dbReference type="EMBL" id="JBDXSU010000004">
    <property type="protein sequence ID" value="MFB5190090.1"/>
    <property type="molecule type" value="Genomic_DNA"/>
</dbReference>
<reference evidence="13 14" key="1">
    <citation type="journal article" date="2024" name="Int. J. Mol. Sci.">
        <title>Exploration of Alicyclobacillus spp. Genome in Search of Antibiotic Resistance.</title>
        <authorList>
            <person name="Bucka-Kolendo J."/>
            <person name="Kiousi D.E."/>
            <person name="Dekowska A."/>
            <person name="Mikolajczuk-Szczyrba A."/>
            <person name="Karadedos D.M."/>
            <person name="Michael P."/>
            <person name="Galanis A."/>
            <person name="Sokolowska B."/>
        </authorList>
    </citation>
    <scope>NUCLEOTIDE SEQUENCE [LARGE SCALE GENOMIC DNA]</scope>
    <source>
        <strain evidence="13 14">KKP 3000</strain>
    </source>
</reference>
<evidence type="ECO:0000256" key="5">
    <source>
        <dbReference type="ARBA" id="ARBA00012402"/>
    </source>
</evidence>
<evidence type="ECO:0000313" key="13">
    <source>
        <dbReference type="EMBL" id="MFB5190090.1"/>
    </source>
</evidence>
<keyword evidence="9 11" id="KW-0560">Oxidoreductase</keyword>
<dbReference type="InterPro" id="IPR050464">
    <property type="entry name" value="Zeta_carotene_desat/Oxidored"/>
</dbReference>
<comment type="similarity">
    <text evidence="4 11">Belongs to the protoporphyrinogen/coproporphyrinogen oxidase family. Coproporphyrinogen III oxidase subfamily.</text>
</comment>
<dbReference type="NCBIfam" id="TIGR00562">
    <property type="entry name" value="proto_IX_ox"/>
    <property type="match status" value="1"/>
</dbReference>
<sequence length="477" mass="52984">MTFHVAVIGAGITGLTAARRLAKRAKRDQIPLDITVYEADGRIGGKVMTYRDGGLTLEAGPDSMLARKPAGLQLLKELGLESEIVHQNPSSTHTYIVKRGQLSSMPRGTHMAIPMDVSTFMETDVLSPQGKLRTLFDLVLPKTDLSSDISLGAFLRSRLGDEWIDSLAEPLLAGIYAGKIDDLSLRATWPQFGELAKRYRSLIIGARSTRQKQPVNQSGRSAFITVKGGLETVIERLADELGPTVKLRLSHRVTRLERRQRGYELTVESQGEKHVASFDAVLVCTPVHTMTELLKEHLPQRSKAFDVPYVSTATVILGYPADAVNVNLKHASGFLVPRSERRAITASTWVSSKWPHTTDDRFVILRCYVGRAGQEQHLMLDDSEMARVVHNEVRDLVGLTPSPVFHKVTRWERAMPNYRVGHVEQWKQLQEDIRDTLPGIRVAGGGYRGLGLPDCIAHGEEVALETLSYLTSQQVMR</sequence>
<dbReference type="Gene3D" id="3.50.50.60">
    <property type="entry name" value="FAD/NAD(P)-binding domain"/>
    <property type="match status" value="1"/>
</dbReference>
<evidence type="ECO:0000256" key="9">
    <source>
        <dbReference type="ARBA" id="ARBA00023002"/>
    </source>
</evidence>
<keyword evidence="14" id="KW-1185">Reference proteome</keyword>
<dbReference type="RefSeq" id="WP_275476125.1">
    <property type="nucleotide sequence ID" value="NZ_CP162940.1"/>
</dbReference>
<evidence type="ECO:0000256" key="10">
    <source>
        <dbReference type="ARBA" id="ARBA00023133"/>
    </source>
</evidence>
<dbReference type="Pfam" id="PF01593">
    <property type="entry name" value="Amino_oxidase"/>
    <property type="match status" value="1"/>
</dbReference>
<dbReference type="Gene3D" id="1.10.3110.10">
    <property type="entry name" value="protoporphyrinogen ix oxidase, domain 3"/>
    <property type="match status" value="1"/>
</dbReference>
<keyword evidence="7 11" id="KW-0285">Flavoprotein</keyword>
<comment type="function">
    <text evidence="11">Involved in coproporphyrin-dependent heme b biosynthesis. Catalyzes the oxidation of coproporphyrinogen III to coproporphyrin III.</text>
</comment>
<dbReference type="Proteomes" id="UP001579974">
    <property type="component" value="Unassembled WGS sequence"/>
</dbReference>
<comment type="catalytic activity">
    <reaction evidence="1">
        <text>coproporphyrinogen III + 3 O2 = coproporphyrin III + 3 H2O2</text>
        <dbReference type="Rhea" id="RHEA:43436"/>
        <dbReference type="ChEBI" id="CHEBI:15379"/>
        <dbReference type="ChEBI" id="CHEBI:16240"/>
        <dbReference type="ChEBI" id="CHEBI:57309"/>
        <dbReference type="ChEBI" id="CHEBI:131725"/>
        <dbReference type="EC" id="1.3.3.15"/>
    </reaction>
    <physiologicalReaction direction="left-to-right" evidence="1">
        <dbReference type="Rhea" id="RHEA:43437"/>
    </physiologicalReaction>
</comment>
<comment type="pathway">
    <text evidence="3 11">Porphyrin-containing compound metabolism; protoheme biosynthesis.</text>
</comment>
<comment type="caution">
    <text evidence="13">The sequence shown here is derived from an EMBL/GenBank/DDBJ whole genome shotgun (WGS) entry which is preliminary data.</text>
</comment>
<gene>
    <name evidence="13" type="primary">hemG</name>
    <name evidence="13" type="ORF">KKP3000_003483</name>
</gene>
<proteinExistence type="inferred from homology"/>
<dbReference type="InterPro" id="IPR036188">
    <property type="entry name" value="FAD/NAD-bd_sf"/>
</dbReference>
<dbReference type="SUPFAM" id="SSF54373">
    <property type="entry name" value="FAD-linked reductases, C-terminal domain"/>
    <property type="match status" value="1"/>
</dbReference>
<evidence type="ECO:0000256" key="3">
    <source>
        <dbReference type="ARBA" id="ARBA00004744"/>
    </source>
</evidence>
<dbReference type="InterPro" id="IPR004572">
    <property type="entry name" value="Protoporphyrinogen_oxidase"/>
</dbReference>
<evidence type="ECO:0000256" key="7">
    <source>
        <dbReference type="ARBA" id="ARBA00022630"/>
    </source>
</evidence>
<keyword evidence="11" id="KW-0963">Cytoplasm</keyword>
<dbReference type="SUPFAM" id="SSF51905">
    <property type="entry name" value="FAD/NAD(P)-binding domain"/>
    <property type="match status" value="1"/>
</dbReference>
<evidence type="ECO:0000313" key="14">
    <source>
        <dbReference type="Proteomes" id="UP001579974"/>
    </source>
</evidence>
<keyword evidence="10 11" id="KW-0350">Heme biosynthesis</keyword>
<evidence type="ECO:0000259" key="12">
    <source>
        <dbReference type="Pfam" id="PF01593"/>
    </source>
</evidence>
<dbReference type="PANTHER" id="PTHR42923">
    <property type="entry name" value="PROTOPORPHYRINOGEN OXIDASE"/>
    <property type="match status" value="1"/>
</dbReference>
<name>A0ABV5ACU0_9BACL</name>
<evidence type="ECO:0000256" key="4">
    <source>
        <dbReference type="ARBA" id="ARBA00008310"/>
    </source>
</evidence>
<evidence type="ECO:0000256" key="2">
    <source>
        <dbReference type="ARBA" id="ARBA00001974"/>
    </source>
</evidence>
<evidence type="ECO:0000256" key="11">
    <source>
        <dbReference type="RuleBase" id="RU364052"/>
    </source>
</evidence>
<dbReference type="Gene3D" id="3.90.660.20">
    <property type="entry name" value="Protoporphyrinogen oxidase, mitochondrial, domain 2"/>
    <property type="match status" value="1"/>
</dbReference>
<evidence type="ECO:0000256" key="1">
    <source>
        <dbReference type="ARBA" id="ARBA00001755"/>
    </source>
</evidence>
<evidence type="ECO:0000256" key="6">
    <source>
        <dbReference type="ARBA" id="ARBA00019046"/>
    </source>
</evidence>
<evidence type="ECO:0000256" key="8">
    <source>
        <dbReference type="ARBA" id="ARBA00022827"/>
    </source>
</evidence>
<organism evidence="13 14">
    <name type="scientific">Alicyclobacillus fastidiosus</name>
    <dbReference type="NCBI Taxonomy" id="392011"/>
    <lineage>
        <taxon>Bacteria</taxon>
        <taxon>Bacillati</taxon>
        <taxon>Bacillota</taxon>
        <taxon>Bacilli</taxon>
        <taxon>Bacillales</taxon>
        <taxon>Alicyclobacillaceae</taxon>
        <taxon>Alicyclobacillus</taxon>
    </lineage>
</organism>
<dbReference type="EC" id="1.3.3.15" evidence="5 11"/>
<keyword evidence="8 11" id="KW-0274">FAD</keyword>
<feature type="domain" description="Amine oxidase" evidence="12">
    <location>
        <begin position="12"/>
        <end position="463"/>
    </location>
</feature>